<name>A0A431VFW9_9PROT</name>
<evidence type="ECO:0000313" key="1">
    <source>
        <dbReference type="EMBL" id="RTR18351.1"/>
    </source>
</evidence>
<protein>
    <recommendedName>
        <fullName evidence="3">Phage tail protein</fullName>
    </recommendedName>
</protein>
<comment type="caution">
    <text evidence="1">The sequence shown here is derived from an EMBL/GenBank/DDBJ whole genome shotgun (WGS) entry which is preliminary data.</text>
</comment>
<proteinExistence type="predicted"/>
<reference evidence="1 2" key="1">
    <citation type="submission" date="2018-12" db="EMBL/GenBank/DDBJ databases">
        <authorList>
            <person name="Yang Y."/>
        </authorList>
    </citation>
    <scope>NUCLEOTIDE SEQUENCE [LARGE SCALE GENOMIC DNA]</scope>
    <source>
        <strain evidence="1 2">L-25-5w-1</strain>
    </source>
</reference>
<dbReference type="RefSeq" id="WP_126617205.1">
    <property type="nucleotide sequence ID" value="NZ_JBHUCY010000021.1"/>
</dbReference>
<dbReference type="EMBL" id="RXMA01000015">
    <property type="protein sequence ID" value="RTR18351.1"/>
    <property type="molecule type" value="Genomic_DNA"/>
</dbReference>
<dbReference type="Proteomes" id="UP000277007">
    <property type="component" value="Unassembled WGS sequence"/>
</dbReference>
<accession>A0A431VFW9</accession>
<sequence>MTNQADRVGATGGYRVTGFPGRPVFQDARGLVVGLPASAPEGAGVVTLLEGVIVGDDAQAWVAAVRGGSAEPATLLVDRLDPTGAATLRWTLTNAVPTSLSAAGVQAGAADDGNEVAVESVEIAYETLTISAP</sequence>
<dbReference type="InterPro" id="IPR010667">
    <property type="entry name" value="Phage_T4_Gp19"/>
</dbReference>
<dbReference type="Pfam" id="PF06841">
    <property type="entry name" value="Phage_T4_gp19"/>
    <property type="match status" value="1"/>
</dbReference>
<dbReference type="AlphaFoldDB" id="A0A431VFW9"/>
<organism evidence="1 2">
    <name type="scientific">Azospirillum griseum</name>
    <dbReference type="NCBI Taxonomy" id="2496639"/>
    <lineage>
        <taxon>Bacteria</taxon>
        <taxon>Pseudomonadati</taxon>
        <taxon>Pseudomonadota</taxon>
        <taxon>Alphaproteobacteria</taxon>
        <taxon>Rhodospirillales</taxon>
        <taxon>Azospirillaceae</taxon>
        <taxon>Azospirillum</taxon>
    </lineage>
</organism>
<evidence type="ECO:0000313" key="2">
    <source>
        <dbReference type="Proteomes" id="UP000277007"/>
    </source>
</evidence>
<evidence type="ECO:0008006" key="3">
    <source>
        <dbReference type="Google" id="ProtNLM"/>
    </source>
</evidence>
<gene>
    <name evidence="1" type="ORF">EJ903_15975</name>
</gene>
<dbReference type="GO" id="GO:0005198">
    <property type="term" value="F:structural molecule activity"/>
    <property type="evidence" value="ECO:0007669"/>
    <property type="project" value="InterPro"/>
</dbReference>
<keyword evidence="2" id="KW-1185">Reference proteome</keyword>
<dbReference type="OrthoDB" id="9790161at2"/>